<dbReference type="Gene3D" id="1.50.10.10">
    <property type="match status" value="1"/>
</dbReference>
<dbReference type="PANTHER" id="PTHR43465">
    <property type="entry name" value="DUF1680 DOMAIN PROTEIN (AFU_ORTHOLOGUE AFUA_1G08910)"/>
    <property type="match status" value="1"/>
</dbReference>
<dbReference type="SUPFAM" id="SSF48208">
    <property type="entry name" value="Six-hairpin glycosidases"/>
    <property type="match status" value="1"/>
</dbReference>
<sequence length="674" mass="72283">MPSAGPVRPTDRSSAALRPDASAVLTGDGLLGQRRAVNASVSIPQGPERLEEAGNLENLRAAARKESGEAFRGGYPFQDSDVHKWLEAAAWQLGDDSTATDPGLPDRVQEIVGLLRGAQDDAGYLNSYFMLAKPDQPRFTELVWGHELYTAGHLIQAAVAHHRATGRGELLDIAVKFADLIDASFGPEGSGKPIDRIDGHPEIETALAELYRETGERRYLDLAGYFVDAHGRGTLGSDTNHHMRLGYFQDHAPVREAKAVTGHSVRQLYLLAGATDVATETGDAELRAAVERLWAEMAARQTYLTGGVGAHHSDEAFGHPYELPNERAYCETCAAIASVQWSWRMALLTGDTRYSDLLERTLLNGVLCGVSLGGDRYLYDNPLHVRDGFADQEGAGGSHGEGDDGGGRRVGWFRCACCPPNVMRLLASLPSYVASTDADGLQLHQYAEGTVAGGGLALEVATRYPWEGRIALTVREASAGERTLSLRIPHWAREWTADVNGQAGAGIDGARSASPEGRGRETGGRDGGWLRITREWAAGDEVVLDLAMAPRLTEADPRVDAARGCAAIERGPLVYCVEAGDQPELGDGYGLDDLVLDVAAGLAAEWRPKLLDGVCVVTATARVRGRSGNAGWWPYGDVDAASGEVGEAVTLTAVPYYAWANRGVGAMRVWIPRV</sequence>
<dbReference type="InterPro" id="IPR008928">
    <property type="entry name" value="6-hairpin_glycosidase_sf"/>
</dbReference>
<proteinExistence type="predicted"/>
<feature type="domain" description="Non-reducing end beta-L-arabinofuranosidase-like GH127 middle" evidence="3">
    <location>
        <begin position="441"/>
        <end position="548"/>
    </location>
</feature>
<keyword evidence="5" id="KW-0378">Hydrolase</keyword>
<dbReference type="InterPro" id="IPR012341">
    <property type="entry name" value="6hp_glycosidase-like_sf"/>
</dbReference>
<dbReference type="OrthoDB" id="9757939at2"/>
<protein>
    <submittedName>
        <fullName evidence="5">Glycosyl hydrolase</fullName>
    </submittedName>
</protein>
<dbReference type="Pfam" id="PF20736">
    <property type="entry name" value="Glyco_hydro127M"/>
    <property type="match status" value="1"/>
</dbReference>
<dbReference type="PANTHER" id="PTHR43465:SF2">
    <property type="entry name" value="DUF1680 DOMAIN PROTEIN (AFU_ORTHOLOGUE AFUA_1G08910)"/>
    <property type="match status" value="1"/>
</dbReference>
<gene>
    <name evidence="5" type="ORF">BIV57_16845</name>
</gene>
<dbReference type="AlphaFoldDB" id="A0A1J7BS75"/>
<evidence type="ECO:0000259" key="4">
    <source>
        <dbReference type="Pfam" id="PF20737"/>
    </source>
</evidence>
<accession>A0A1J7BS75</accession>
<dbReference type="STRING" id="1428644.BIV57_16845"/>
<dbReference type="EMBL" id="MLCF01000102">
    <property type="protein sequence ID" value="OIV36313.1"/>
    <property type="molecule type" value="Genomic_DNA"/>
</dbReference>
<dbReference type="InterPro" id="IPR049049">
    <property type="entry name" value="Beta-AFase-like_GH127_C"/>
</dbReference>
<dbReference type="Pfam" id="PF07944">
    <property type="entry name" value="Beta-AFase-like_GH127_cat"/>
    <property type="match status" value="1"/>
</dbReference>
<dbReference type="RefSeq" id="WP_071657711.1">
    <property type="nucleotide sequence ID" value="NZ_MLCF01000102.1"/>
</dbReference>
<dbReference type="Proteomes" id="UP000243342">
    <property type="component" value="Unassembled WGS sequence"/>
</dbReference>
<dbReference type="GO" id="GO:0016787">
    <property type="term" value="F:hydrolase activity"/>
    <property type="evidence" value="ECO:0007669"/>
    <property type="project" value="UniProtKB-KW"/>
</dbReference>
<feature type="domain" description="Non-reducing end beta-L-arabinofuranosidase-like GH127 catalytic" evidence="2">
    <location>
        <begin position="27"/>
        <end position="430"/>
    </location>
</feature>
<feature type="domain" description="Non-reducing end beta-L-arabinofuranosidase-like GH127 C-terminal" evidence="4">
    <location>
        <begin position="550"/>
        <end position="672"/>
    </location>
</feature>
<dbReference type="InterPro" id="IPR012878">
    <property type="entry name" value="Beta-AFase-like_GH127_cat"/>
</dbReference>
<keyword evidence="6" id="KW-1185">Reference proteome</keyword>
<feature type="region of interest" description="Disordered" evidence="1">
    <location>
        <begin position="504"/>
        <end position="526"/>
    </location>
</feature>
<comment type="caution">
    <text evidence="5">The sequence shown here is derived from an EMBL/GenBank/DDBJ whole genome shotgun (WGS) entry which is preliminary data.</text>
</comment>
<evidence type="ECO:0000256" key="1">
    <source>
        <dbReference type="SAM" id="MobiDB-lite"/>
    </source>
</evidence>
<dbReference type="Pfam" id="PF20737">
    <property type="entry name" value="Glyco_hydro127C"/>
    <property type="match status" value="1"/>
</dbReference>
<organism evidence="5 6">
    <name type="scientific">Mangrovactinospora gilvigrisea</name>
    <dbReference type="NCBI Taxonomy" id="1428644"/>
    <lineage>
        <taxon>Bacteria</taxon>
        <taxon>Bacillati</taxon>
        <taxon>Actinomycetota</taxon>
        <taxon>Actinomycetes</taxon>
        <taxon>Kitasatosporales</taxon>
        <taxon>Streptomycetaceae</taxon>
        <taxon>Mangrovactinospora</taxon>
    </lineage>
</organism>
<dbReference type="InterPro" id="IPR049174">
    <property type="entry name" value="Beta-AFase-like"/>
</dbReference>
<evidence type="ECO:0000313" key="6">
    <source>
        <dbReference type="Proteomes" id="UP000243342"/>
    </source>
</evidence>
<dbReference type="InterPro" id="IPR049046">
    <property type="entry name" value="Beta-AFase-like_GH127_middle"/>
</dbReference>
<name>A0A1J7BS75_9ACTN</name>
<evidence type="ECO:0000313" key="5">
    <source>
        <dbReference type="EMBL" id="OIV36313.1"/>
    </source>
</evidence>
<evidence type="ECO:0000259" key="2">
    <source>
        <dbReference type="Pfam" id="PF07944"/>
    </source>
</evidence>
<evidence type="ECO:0000259" key="3">
    <source>
        <dbReference type="Pfam" id="PF20736"/>
    </source>
</evidence>
<dbReference type="GO" id="GO:0005975">
    <property type="term" value="P:carbohydrate metabolic process"/>
    <property type="evidence" value="ECO:0007669"/>
    <property type="project" value="InterPro"/>
</dbReference>
<reference evidence="5 6" key="1">
    <citation type="submission" date="2016-10" db="EMBL/GenBank/DDBJ databases">
        <title>Genome sequence of Streptomyces gilvigriseus MUSC 26.</title>
        <authorList>
            <person name="Lee L.-H."/>
            <person name="Ser H.-L."/>
        </authorList>
    </citation>
    <scope>NUCLEOTIDE SEQUENCE [LARGE SCALE GENOMIC DNA]</scope>
    <source>
        <strain evidence="5 6">MUSC 26</strain>
    </source>
</reference>